<dbReference type="InterPro" id="IPR027417">
    <property type="entry name" value="P-loop_NTPase"/>
</dbReference>
<evidence type="ECO:0000256" key="7">
    <source>
        <dbReference type="ARBA" id="ARBA00022840"/>
    </source>
</evidence>
<keyword evidence="7" id="KW-0067">ATP-binding</keyword>
<dbReference type="Gene3D" id="3.40.50.300">
    <property type="entry name" value="P-loop containing nucleotide triphosphate hydrolases"/>
    <property type="match status" value="1"/>
</dbReference>
<keyword evidence="8 10" id="KW-1133">Transmembrane helix</keyword>
<feature type="transmembrane region" description="Helical" evidence="10">
    <location>
        <begin position="304"/>
        <end position="322"/>
    </location>
</feature>
<dbReference type="InterPro" id="IPR013525">
    <property type="entry name" value="ABC2_TM"/>
</dbReference>
<dbReference type="PROSITE" id="PS50893">
    <property type="entry name" value="ABC_TRANSPORTER_2"/>
    <property type="match status" value="1"/>
</dbReference>
<proteinExistence type="inferred from homology"/>
<dbReference type="SUPFAM" id="SSF52540">
    <property type="entry name" value="P-loop containing nucleoside triphosphate hydrolases"/>
    <property type="match status" value="1"/>
</dbReference>
<dbReference type="GO" id="GO:0005319">
    <property type="term" value="F:lipid transporter activity"/>
    <property type="evidence" value="ECO:0007669"/>
    <property type="project" value="TreeGrafter"/>
</dbReference>
<evidence type="ECO:0000256" key="3">
    <source>
        <dbReference type="ARBA" id="ARBA00022448"/>
    </source>
</evidence>
<reference evidence="12" key="1">
    <citation type="submission" date="2016-10" db="EMBL/GenBank/DDBJ databases">
        <authorList>
            <person name="Benchimol M."/>
            <person name="Almeida L.G."/>
            <person name="Vasconcelos A.T."/>
            <person name="Perreira-Neves A."/>
            <person name="Rosa I.A."/>
            <person name="Tasca T."/>
            <person name="Bogo M.R."/>
            <person name="de Souza W."/>
        </authorList>
    </citation>
    <scope>NUCLEOTIDE SEQUENCE [LARGE SCALE GENOMIC DNA]</scope>
    <source>
        <strain evidence="12">K</strain>
    </source>
</reference>
<dbReference type="SMART" id="SM00382">
    <property type="entry name" value="AAA"/>
    <property type="match status" value="1"/>
</dbReference>
<feature type="transmembrane region" description="Helical" evidence="10">
    <location>
        <begin position="24"/>
        <end position="49"/>
    </location>
</feature>
<dbReference type="InterPro" id="IPR003593">
    <property type="entry name" value="AAA+_ATPase"/>
</dbReference>
<dbReference type="GO" id="GO:0140359">
    <property type="term" value="F:ABC-type transporter activity"/>
    <property type="evidence" value="ECO:0007669"/>
    <property type="project" value="InterPro"/>
</dbReference>
<organism evidence="12 13">
    <name type="scientific">Tritrichomonas foetus</name>
    <dbReference type="NCBI Taxonomy" id="1144522"/>
    <lineage>
        <taxon>Eukaryota</taxon>
        <taxon>Metamonada</taxon>
        <taxon>Parabasalia</taxon>
        <taxon>Tritrichomonadida</taxon>
        <taxon>Tritrichomonadidae</taxon>
        <taxon>Tritrichomonas</taxon>
    </lineage>
</organism>
<evidence type="ECO:0000256" key="2">
    <source>
        <dbReference type="ARBA" id="ARBA00008869"/>
    </source>
</evidence>
<feature type="transmembrane region" description="Helical" evidence="10">
    <location>
        <begin position="374"/>
        <end position="395"/>
    </location>
</feature>
<dbReference type="PANTHER" id="PTHR19229">
    <property type="entry name" value="ATP-BINDING CASSETTE TRANSPORTER SUBFAMILY A ABCA"/>
    <property type="match status" value="1"/>
</dbReference>
<dbReference type="GO" id="GO:0005524">
    <property type="term" value="F:ATP binding"/>
    <property type="evidence" value="ECO:0007669"/>
    <property type="project" value="UniProtKB-KW"/>
</dbReference>
<keyword evidence="9 10" id="KW-0472">Membrane</keyword>
<sequence>MKSSHFKAIFFRRWVLLKRSWKEFLMALIGTIVASALGIVCNYLWFAILAPKAEKNTFKEFDNPSFAFIDDKTFPDSNSLKTKIENLFLNESNYGEIQSFSFESIENFEKWVINHMRNYDEPESIPLTVGYSIRNFSYFITSYFNVTGFHQVSQELDVEIQASRVLHKYIYGDSSDLNISFITLNTREIEFMFALTAPILIGCGIMTITPLIISQIISDLTGEVRSYMESCSLSILPYWLSTFIVDYCLWLIFVTIAWAIYLAAQIKAFLDNMFTTWYIIAVSGFGIILFMYCLSFCFDSVEFANHQLFLIFFILLLVPFIVEMCTIQKNPVWLEWIYSLVPVLAIERLYAIVLNNLGPLKQDFGYYWTTEKNAQPFMIMAWGNIVIYSIVLFIIEKNRKSVQSKNAKRSFGNYSELFKEIKAKSDVTEEALQMEKEVKSSHDYAVRIENVSRLFFNTEGKPIPAVNSVSLGVKKGSLFGFLGANGAGKTTLIRMITSLLPPSDGNIEIFGKDISEYNNPNLISICPQFNKHLINEMTVDEHFQLFGYLFEFDDDEVTKKRDALVKSLELDEIRDKPLNELSQGDVRKLAIALTFYGPSEIILLDEPTASLDPVARHSVQEMILENRGDKTFMLCTHLLSEAEFMCDMISIMVKGCVFTCGSPEMLSAKFGTDYKVDVMLSDERDVTADKCDKFFREKLPLANLSIVRPKARIYDIPASAIELSDLFMIMEEGKKGENGFVYYTCSSSSLERVFMEIVRMSEEAEEV</sequence>
<evidence type="ECO:0000256" key="1">
    <source>
        <dbReference type="ARBA" id="ARBA00004141"/>
    </source>
</evidence>
<evidence type="ECO:0000256" key="5">
    <source>
        <dbReference type="ARBA" id="ARBA00022737"/>
    </source>
</evidence>
<comment type="subcellular location">
    <subcellularLocation>
        <location evidence="1">Membrane</location>
        <topology evidence="1">Multi-pass membrane protein</topology>
    </subcellularLocation>
</comment>
<evidence type="ECO:0000256" key="10">
    <source>
        <dbReference type="SAM" id="Phobius"/>
    </source>
</evidence>
<evidence type="ECO:0000256" key="9">
    <source>
        <dbReference type="ARBA" id="ARBA00023136"/>
    </source>
</evidence>
<evidence type="ECO:0000259" key="11">
    <source>
        <dbReference type="PROSITE" id="PS50893"/>
    </source>
</evidence>
<evidence type="ECO:0000256" key="8">
    <source>
        <dbReference type="ARBA" id="ARBA00022989"/>
    </source>
</evidence>
<dbReference type="Proteomes" id="UP000179807">
    <property type="component" value="Unassembled WGS sequence"/>
</dbReference>
<keyword evidence="13" id="KW-1185">Reference proteome</keyword>
<dbReference type="RefSeq" id="XP_068370127.1">
    <property type="nucleotide sequence ID" value="XM_068513745.1"/>
</dbReference>
<feature type="domain" description="ABC transporter" evidence="11">
    <location>
        <begin position="446"/>
        <end position="679"/>
    </location>
</feature>
<dbReference type="VEuPathDB" id="TrichDB:TRFO_41392"/>
<gene>
    <name evidence="12" type="ORF">TRFO_41392</name>
</gene>
<dbReference type="GO" id="GO:0016887">
    <property type="term" value="F:ATP hydrolysis activity"/>
    <property type="evidence" value="ECO:0007669"/>
    <property type="project" value="InterPro"/>
</dbReference>
<keyword evidence="5" id="KW-0677">Repeat</keyword>
<comment type="similarity">
    <text evidence="2">Belongs to the ABC transporter superfamily. ABCA family.</text>
</comment>
<comment type="caution">
    <text evidence="12">The sequence shown here is derived from an EMBL/GenBank/DDBJ whole genome shotgun (WGS) entry which is preliminary data.</text>
</comment>
<dbReference type="InterPro" id="IPR026082">
    <property type="entry name" value="ABCA"/>
</dbReference>
<name>A0A1J4L0G3_9EUKA</name>
<dbReference type="FunFam" id="3.40.50.300:FF:001998">
    <property type="entry name" value="ABC transporter family protein"/>
    <property type="match status" value="1"/>
</dbReference>
<dbReference type="AlphaFoldDB" id="A0A1J4L0G3"/>
<dbReference type="PANTHER" id="PTHR19229:SF36">
    <property type="entry name" value="ATP-BINDING CASSETTE SUB-FAMILY A MEMBER 2"/>
    <property type="match status" value="1"/>
</dbReference>
<evidence type="ECO:0000313" key="12">
    <source>
        <dbReference type="EMBL" id="OHT16991.1"/>
    </source>
</evidence>
<protein>
    <submittedName>
        <fullName evidence="12">ABC transporter family protein</fullName>
    </submittedName>
</protein>
<feature type="transmembrane region" description="Helical" evidence="10">
    <location>
        <begin position="334"/>
        <end position="354"/>
    </location>
</feature>
<accession>A0A1J4L0G3</accession>
<dbReference type="InterPro" id="IPR003439">
    <property type="entry name" value="ABC_transporter-like_ATP-bd"/>
</dbReference>
<dbReference type="OrthoDB" id="8061355at2759"/>
<keyword evidence="4 10" id="KW-0812">Transmembrane</keyword>
<feature type="transmembrane region" description="Helical" evidence="10">
    <location>
        <begin position="191"/>
        <end position="218"/>
    </location>
</feature>
<keyword evidence="3" id="KW-0813">Transport</keyword>
<feature type="transmembrane region" description="Helical" evidence="10">
    <location>
        <begin position="276"/>
        <end position="298"/>
    </location>
</feature>
<dbReference type="GO" id="GO:0016020">
    <property type="term" value="C:membrane"/>
    <property type="evidence" value="ECO:0007669"/>
    <property type="project" value="UniProtKB-SubCell"/>
</dbReference>
<evidence type="ECO:0000256" key="4">
    <source>
        <dbReference type="ARBA" id="ARBA00022692"/>
    </source>
</evidence>
<dbReference type="GeneID" id="94848449"/>
<evidence type="ECO:0000313" key="13">
    <source>
        <dbReference type="Proteomes" id="UP000179807"/>
    </source>
</evidence>
<feature type="transmembrane region" description="Helical" evidence="10">
    <location>
        <begin position="238"/>
        <end position="264"/>
    </location>
</feature>
<evidence type="ECO:0000256" key="6">
    <source>
        <dbReference type="ARBA" id="ARBA00022741"/>
    </source>
</evidence>
<keyword evidence="6" id="KW-0547">Nucleotide-binding</keyword>
<dbReference type="EMBL" id="MLAK01000050">
    <property type="protein sequence ID" value="OHT16991.1"/>
    <property type="molecule type" value="Genomic_DNA"/>
</dbReference>
<dbReference type="Pfam" id="PF00005">
    <property type="entry name" value="ABC_tran"/>
    <property type="match status" value="1"/>
</dbReference>
<dbReference type="Pfam" id="PF12698">
    <property type="entry name" value="ABC2_membrane_3"/>
    <property type="match status" value="1"/>
</dbReference>